<organism evidence="5 6">
    <name type="scientific">Azoarcus indigens</name>
    <dbReference type="NCBI Taxonomy" id="29545"/>
    <lineage>
        <taxon>Bacteria</taxon>
        <taxon>Pseudomonadati</taxon>
        <taxon>Pseudomonadota</taxon>
        <taxon>Betaproteobacteria</taxon>
        <taxon>Rhodocyclales</taxon>
        <taxon>Zoogloeaceae</taxon>
        <taxon>Azoarcus</taxon>
    </lineage>
</organism>
<dbReference type="InterPro" id="IPR012312">
    <property type="entry name" value="Hemerythrin-like"/>
</dbReference>
<evidence type="ECO:0000259" key="4">
    <source>
        <dbReference type="Pfam" id="PF01814"/>
    </source>
</evidence>
<dbReference type="AlphaFoldDB" id="A0A4R6DYE8"/>
<comment type="similarity">
    <text evidence="1">Belongs to the hemerythrin family.</text>
</comment>
<dbReference type="InterPro" id="IPR050669">
    <property type="entry name" value="Hemerythrin"/>
</dbReference>
<proteinExistence type="inferred from homology"/>
<dbReference type="Proteomes" id="UP000295129">
    <property type="component" value="Unassembled WGS sequence"/>
</dbReference>
<feature type="domain" description="Hemerythrin-like" evidence="4">
    <location>
        <begin position="15"/>
        <end position="116"/>
    </location>
</feature>
<dbReference type="PANTHER" id="PTHR37164">
    <property type="entry name" value="BACTERIOHEMERYTHRIN"/>
    <property type="match status" value="1"/>
</dbReference>
<gene>
    <name evidence="5" type="ORF">C7389_10931</name>
</gene>
<protein>
    <submittedName>
        <fullName evidence="5">Hemerythrin-like metal-binding protein</fullName>
    </submittedName>
</protein>
<keyword evidence="3" id="KW-0408">Iron</keyword>
<dbReference type="PANTHER" id="PTHR37164:SF1">
    <property type="entry name" value="BACTERIOHEMERYTHRIN"/>
    <property type="match status" value="1"/>
</dbReference>
<keyword evidence="6" id="KW-1185">Reference proteome</keyword>
<name>A0A4R6DYE8_9RHOO</name>
<evidence type="ECO:0000313" key="6">
    <source>
        <dbReference type="Proteomes" id="UP000295129"/>
    </source>
</evidence>
<dbReference type="SUPFAM" id="SSF47188">
    <property type="entry name" value="Hemerythrin-like"/>
    <property type="match status" value="1"/>
</dbReference>
<dbReference type="OrthoDB" id="5296936at2"/>
<evidence type="ECO:0000256" key="1">
    <source>
        <dbReference type="ARBA" id="ARBA00010587"/>
    </source>
</evidence>
<dbReference type="NCBIfam" id="NF002522">
    <property type="entry name" value="PRK01917.1"/>
    <property type="match status" value="1"/>
</dbReference>
<comment type="caution">
    <text evidence="5">The sequence shown here is derived from an EMBL/GenBank/DDBJ whole genome shotgun (WGS) entry which is preliminary data.</text>
</comment>
<keyword evidence="2" id="KW-0479">Metal-binding</keyword>
<evidence type="ECO:0000256" key="2">
    <source>
        <dbReference type="ARBA" id="ARBA00022723"/>
    </source>
</evidence>
<accession>A0A4R6DYE8</accession>
<reference evidence="5 6" key="1">
    <citation type="submission" date="2019-03" db="EMBL/GenBank/DDBJ databases">
        <title>Genomic Encyclopedia of Type Strains, Phase IV (KMG-IV): sequencing the most valuable type-strain genomes for metagenomic binning, comparative biology and taxonomic classification.</title>
        <authorList>
            <person name="Goeker M."/>
        </authorList>
    </citation>
    <scope>NUCLEOTIDE SEQUENCE [LARGE SCALE GENOMIC DNA]</scope>
    <source>
        <strain evidence="5 6">DSM 12121</strain>
    </source>
</reference>
<evidence type="ECO:0000256" key="3">
    <source>
        <dbReference type="ARBA" id="ARBA00023004"/>
    </source>
</evidence>
<dbReference type="GO" id="GO:0046872">
    <property type="term" value="F:metal ion binding"/>
    <property type="evidence" value="ECO:0007669"/>
    <property type="project" value="UniProtKB-KW"/>
</dbReference>
<dbReference type="InterPro" id="IPR012827">
    <property type="entry name" value="Hemerythrin_metal-bd"/>
</dbReference>
<dbReference type="EMBL" id="SNVV01000009">
    <property type="protein sequence ID" value="TDN50341.1"/>
    <property type="molecule type" value="Genomic_DNA"/>
</dbReference>
<dbReference type="Pfam" id="PF01814">
    <property type="entry name" value="Hemerythrin"/>
    <property type="match status" value="1"/>
</dbReference>
<dbReference type="CDD" id="cd12107">
    <property type="entry name" value="Hemerythrin"/>
    <property type="match status" value="1"/>
</dbReference>
<evidence type="ECO:0000313" key="5">
    <source>
        <dbReference type="EMBL" id="TDN50341.1"/>
    </source>
</evidence>
<dbReference type="NCBIfam" id="TIGR02481">
    <property type="entry name" value="hemeryth_dom"/>
    <property type="match status" value="1"/>
</dbReference>
<sequence>MPVMQWSEQLELGLGRMDDTHREFVEYYNALASASPETFLQRLDAFIEHTIAHFDQENRWMEQVGFPGCHRAEHDRVLAVMHEVRARVEKGDKVLGMRLVEELPPWFENHAGGMDAALAFHLQSIGFDVEKEGGGIEPGGCGPASCTCGGAASKESAAV</sequence>
<dbReference type="InterPro" id="IPR035938">
    <property type="entry name" value="Hemerythrin-like_sf"/>
</dbReference>
<dbReference type="Gene3D" id="1.20.120.50">
    <property type="entry name" value="Hemerythrin-like"/>
    <property type="match status" value="1"/>
</dbReference>